<dbReference type="OrthoDB" id="3182597at2"/>
<evidence type="ECO:0000256" key="1">
    <source>
        <dbReference type="SAM" id="Phobius"/>
    </source>
</evidence>
<dbReference type="Gene3D" id="2.20.28.30">
    <property type="entry name" value="RNA polymerase ii, chain L"/>
    <property type="match status" value="2"/>
</dbReference>
<organism evidence="2 3">
    <name type="scientific">Thomasclavelia cocleata</name>
    <dbReference type="NCBI Taxonomy" id="69824"/>
    <lineage>
        <taxon>Bacteria</taxon>
        <taxon>Bacillati</taxon>
        <taxon>Bacillota</taxon>
        <taxon>Erysipelotrichia</taxon>
        <taxon>Erysipelotrichales</taxon>
        <taxon>Coprobacillaceae</taxon>
        <taxon>Thomasclavelia</taxon>
    </lineage>
</organism>
<keyword evidence="1" id="KW-0472">Membrane</keyword>
<keyword evidence="1" id="KW-0812">Transmembrane</keyword>
<accession>A0A1I0CY37</accession>
<reference evidence="3" key="1">
    <citation type="submission" date="2016-10" db="EMBL/GenBank/DDBJ databases">
        <authorList>
            <person name="Varghese N."/>
            <person name="Submissions S."/>
        </authorList>
    </citation>
    <scope>NUCLEOTIDE SEQUENCE [LARGE SCALE GENOMIC DNA]</scope>
    <source>
        <strain evidence="3">DSM 1551</strain>
    </source>
</reference>
<protein>
    <recommendedName>
        <fullName evidence="4">Replication restart DNA helicase PriA</fullName>
    </recommendedName>
</protein>
<dbReference type="RefSeq" id="WP_092352435.1">
    <property type="nucleotide sequence ID" value="NZ_FOIN01000004.1"/>
</dbReference>
<keyword evidence="3" id="KW-1185">Reference proteome</keyword>
<evidence type="ECO:0000313" key="2">
    <source>
        <dbReference type="EMBL" id="SET24595.1"/>
    </source>
</evidence>
<evidence type="ECO:0008006" key="4">
    <source>
        <dbReference type="Google" id="ProtNLM"/>
    </source>
</evidence>
<proteinExistence type="predicted"/>
<feature type="transmembrane region" description="Helical" evidence="1">
    <location>
        <begin position="333"/>
        <end position="353"/>
    </location>
</feature>
<dbReference type="PANTHER" id="PTHR37826">
    <property type="entry name" value="FLOTILLIN BAND_7_5 DOMAIN PROTEIN"/>
    <property type="match status" value="1"/>
</dbReference>
<sequence length="356" mass="40884">MTTMTVYRCPCCGGEINFNSDSQKLVCPYCDTAFEVETLKMYEEQLQESQEDKMEWGNDFEHDTLDDEGIVMYSCENCGGEIIGNNETIATSCPYCGSPVVMNKNISGQLKPNYVIPFKLDAKDAKEQLLNFFKDKPFLPHNFKNDSTLDEIKGVYVPFWTFGCLADVKQQYKATQVSYYSDNEYDYTKTKYYLVTREGTVEFNNVPVDGSSKIDDEYMQSIEPFDFKEAVDFNTAYLAGYFADKYDEDSKASEPKANKRIQNSTESIFRSTVTGYSTSIIEHSNIQLKDRHVDYYLLPVWILNLKWNDKIYTLMMNGQTGKLIGNLPADMKLFWKSVIGYTVIFAIIIYFILGVV</sequence>
<dbReference type="GeneID" id="78287676"/>
<dbReference type="AlphaFoldDB" id="A0A1I0CY37"/>
<dbReference type="Proteomes" id="UP000198558">
    <property type="component" value="Unassembled WGS sequence"/>
</dbReference>
<name>A0A1I0CY37_9FIRM</name>
<keyword evidence="1" id="KW-1133">Transmembrane helix</keyword>
<evidence type="ECO:0000313" key="3">
    <source>
        <dbReference type="Proteomes" id="UP000198558"/>
    </source>
</evidence>
<dbReference type="PANTHER" id="PTHR37826:SF3">
    <property type="entry name" value="J DOMAIN-CONTAINING PROTEIN"/>
    <property type="match status" value="1"/>
</dbReference>
<gene>
    <name evidence="2" type="ORF">SAMN04489758_10456</name>
</gene>
<dbReference type="EMBL" id="FOIN01000004">
    <property type="protein sequence ID" value="SET24595.1"/>
    <property type="molecule type" value="Genomic_DNA"/>
</dbReference>